<dbReference type="Gene3D" id="2.30.42.10">
    <property type="match status" value="1"/>
</dbReference>
<dbReference type="Gene3D" id="2.40.10.120">
    <property type="match status" value="1"/>
</dbReference>
<protein>
    <submittedName>
        <fullName evidence="5">Do/DeqQ family serine protease</fullName>
    </submittedName>
</protein>
<name>A0A1M5VRA2_9FLAO</name>
<dbReference type="InterPro" id="IPR036034">
    <property type="entry name" value="PDZ_sf"/>
</dbReference>
<keyword evidence="2 5" id="KW-0645">Protease</keyword>
<keyword evidence="3" id="KW-0378">Hydrolase</keyword>
<evidence type="ECO:0000256" key="2">
    <source>
        <dbReference type="ARBA" id="ARBA00022670"/>
    </source>
</evidence>
<dbReference type="PANTHER" id="PTHR22939">
    <property type="entry name" value="SERINE PROTEASE FAMILY S1C HTRA-RELATED"/>
    <property type="match status" value="1"/>
</dbReference>
<dbReference type="PANTHER" id="PTHR22939:SF129">
    <property type="entry name" value="SERINE PROTEASE HTRA2, MITOCHONDRIAL"/>
    <property type="match status" value="1"/>
</dbReference>
<evidence type="ECO:0000259" key="4">
    <source>
        <dbReference type="PROSITE" id="PS50106"/>
    </source>
</evidence>
<dbReference type="PRINTS" id="PR00834">
    <property type="entry name" value="PROTEASES2C"/>
</dbReference>
<dbReference type="AlphaFoldDB" id="A0A1M5VRA2"/>
<evidence type="ECO:0000313" key="5">
    <source>
        <dbReference type="EMBL" id="SHH77720.1"/>
    </source>
</evidence>
<dbReference type="Proteomes" id="UP000184522">
    <property type="component" value="Unassembled WGS sequence"/>
</dbReference>
<feature type="domain" description="PDZ" evidence="4">
    <location>
        <begin position="269"/>
        <end position="360"/>
    </location>
</feature>
<sequence>MKKILTLVCVSALGGLLTLGGYKLFVEKEQTQVVENSNTSQLPIYVPTSNSNTLLTNTERPDLVSAANKTIDAVVHVKNTQINRGPQTWGDIFSGRTIERKQLAGAGSGVIISPDGYIITNNHVIKGAAELSVTLNDNRTFMAELIGTDPKNDIALLKIETDDQLPVVLFGDSDATQIGEWVLAVGNPFNLTSTVTAGIISAKSRDLSGGQSFIQTDAAVNPGNSGGALVNVNGELVGINTAITSQTGSYVGYSFAVPSNIARKIVEDIMEFGDVQDGILGVTGLALNSEAAEELDVDITEGFYVSGIENKSGADLAGISKGDIIRKLDNVEINKFSDLSGYLKTKSPNDVVNVEVLRDGNIKTIPVTLTKREDLYVEFMDMQFRDIPERAKKEYPQLSEGGALILENKNAWLYNKVGLRRNYVITAINDIEIKSVDDINNLKKEYGEDFTKYLNKLEYLDGNLKRKEIIFR</sequence>
<dbReference type="Pfam" id="PF13365">
    <property type="entry name" value="Trypsin_2"/>
    <property type="match status" value="1"/>
</dbReference>
<keyword evidence="6" id="KW-1185">Reference proteome</keyword>
<dbReference type="STRING" id="1089305.SAMN05444148_2800"/>
<dbReference type="EMBL" id="FQWS01000003">
    <property type="protein sequence ID" value="SHH77720.1"/>
    <property type="molecule type" value="Genomic_DNA"/>
</dbReference>
<dbReference type="InterPro" id="IPR001478">
    <property type="entry name" value="PDZ"/>
</dbReference>
<evidence type="ECO:0000313" key="6">
    <source>
        <dbReference type="Proteomes" id="UP000184522"/>
    </source>
</evidence>
<dbReference type="GO" id="GO:0006508">
    <property type="term" value="P:proteolysis"/>
    <property type="evidence" value="ECO:0007669"/>
    <property type="project" value="UniProtKB-KW"/>
</dbReference>
<evidence type="ECO:0000256" key="1">
    <source>
        <dbReference type="ARBA" id="ARBA00010541"/>
    </source>
</evidence>
<comment type="similarity">
    <text evidence="1">Belongs to the peptidase S1C family.</text>
</comment>
<dbReference type="RefSeq" id="WP_073087611.1">
    <property type="nucleotide sequence ID" value="NZ_FQWS01000003.1"/>
</dbReference>
<dbReference type="SMART" id="SM00228">
    <property type="entry name" value="PDZ"/>
    <property type="match status" value="1"/>
</dbReference>
<dbReference type="InterPro" id="IPR001940">
    <property type="entry name" value="Peptidase_S1C"/>
</dbReference>
<dbReference type="PROSITE" id="PS50106">
    <property type="entry name" value="PDZ"/>
    <property type="match status" value="1"/>
</dbReference>
<dbReference type="GO" id="GO:0004252">
    <property type="term" value="F:serine-type endopeptidase activity"/>
    <property type="evidence" value="ECO:0007669"/>
    <property type="project" value="InterPro"/>
</dbReference>
<evidence type="ECO:0000256" key="3">
    <source>
        <dbReference type="ARBA" id="ARBA00022801"/>
    </source>
</evidence>
<reference evidence="6" key="1">
    <citation type="submission" date="2016-11" db="EMBL/GenBank/DDBJ databases">
        <authorList>
            <person name="Varghese N."/>
            <person name="Submissions S."/>
        </authorList>
    </citation>
    <scope>NUCLEOTIDE SEQUENCE [LARGE SCALE GENOMIC DNA]</scope>
    <source>
        <strain evidence="6">DSM 25330</strain>
    </source>
</reference>
<dbReference type="SUPFAM" id="SSF50156">
    <property type="entry name" value="PDZ domain-like"/>
    <property type="match status" value="1"/>
</dbReference>
<organism evidence="5 6">
    <name type="scientific">Winogradskyella jejuensis</name>
    <dbReference type="NCBI Taxonomy" id="1089305"/>
    <lineage>
        <taxon>Bacteria</taxon>
        <taxon>Pseudomonadati</taxon>
        <taxon>Bacteroidota</taxon>
        <taxon>Flavobacteriia</taxon>
        <taxon>Flavobacteriales</taxon>
        <taxon>Flavobacteriaceae</taxon>
        <taxon>Winogradskyella</taxon>
    </lineage>
</organism>
<dbReference type="SUPFAM" id="SSF50494">
    <property type="entry name" value="Trypsin-like serine proteases"/>
    <property type="match status" value="1"/>
</dbReference>
<accession>A0A1M5VRA2</accession>
<gene>
    <name evidence="5" type="ORF">SAMN05444148_2800</name>
</gene>
<dbReference type="OrthoDB" id="9758917at2"/>
<dbReference type="Pfam" id="PF13180">
    <property type="entry name" value="PDZ_2"/>
    <property type="match status" value="1"/>
</dbReference>
<dbReference type="InterPro" id="IPR009003">
    <property type="entry name" value="Peptidase_S1_PA"/>
</dbReference>
<proteinExistence type="inferred from homology"/>